<evidence type="ECO:0000313" key="8">
    <source>
        <dbReference type="EMBL" id="GAA3639221.1"/>
    </source>
</evidence>
<keyword evidence="2" id="KW-1003">Cell membrane</keyword>
<feature type="transmembrane region" description="Helical" evidence="6">
    <location>
        <begin position="273"/>
        <end position="295"/>
    </location>
</feature>
<evidence type="ECO:0000256" key="5">
    <source>
        <dbReference type="ARBA" id="ARBA00023136"/>
    </source>
</evidence>
<reference evidence="9" key="1">
    <citation type="journal article" date="2019" name="Int. J. Syst. Evol. Microbiol.">
        <title>The Global Catalogue of Microorganisms (GCM) 10K type strain sequencing project: providing services to taxonomists for standard genome sequencing and annotation.</title>
        <authorList>
            <consortium name="The Broad Institute Genomics Platform"/>
            <consortium name="The Broad Institute Genome Sequencing Center for Infectious Disease"/>
            <person name="Wu L."/>
            <person name="Ma J."/>
        </authorList>
    </citation>
    <scope>NUCLEOTIDE SEQUENCE [LARGE SCALE GENOMIC DNA]</scope>
    <source>
        <strain evidence="9">JCM 16929</strain>
    </source>
</reference>
<feature type="transmembrane region" description="Helical" evidence="6">
    <location>
        <begin position="105"/>
        <end position="121"/>
    </location>
</feature>
<dbReference type="PANTHER" id="PTHR35007:SF2">
    <property type="entry name" value="PILUS ASSEMBLE PROTEIN"/>
    <property type="match status" value="1"/>
</dbReference>
<evidence type="ECO:0000256" key="1">
    <source>
        <dbReference type="ARBA" id="ARBA00004651"/>
    </source>
</evidence>
<keyword evidence="5 6" id="KW-0472">Membrane</keyword>
<gene>
    <name evidence="8" type="ORF">GCM10022236_47130</name>
</gene>
<feature type="transmembrane region" description="Helical" evidence="6">
    <location>
        <begin position="6"/>
        <end position="24"/>
    </location>
</feature>
<evidence type="ECO:0000259" key="7">
    <source>
        <dbReference type="Pfam" id="PF00482"/>
    </source>
</evidence>
<evidence type="ECO:0000256" key="4">
    <source>
        <dbReference type="ARBA" id="ARBA00022989"/>
    </source>
</evidence>
<dbReference type="Pfam" id="PF00482">
    <property type="entry name" value="T2SSF"/>
    <property type="match status" value="1"/>
</dbReference>
<feature type="transmembrane region" description="Helical" evidence="6">
    <location>
        <begin position="127"/>
        <end position="147"/>
    </location>
</feature>
<feature type="domain" description="Type II secretion system protein GspF" evidence="7">
    <location>
        <begin position="165"/>
        <end position="290"/>
    </location>
</feature>
<name>A0ABP7ASK6_9ACTN</name>
<dbReference type="EMBL" id="BAABAB010000050">
    <property type="protein sequence ID" value="GAA3639221.1"/>
    <property type="molecule type" value="Genomic_DNA"/>
</dbReference>
<evidence type="ECO:0000313" key="9">
    <source>
        <dbReference type="Proteomes" id="UP001501490"/>
    </source>
</evidence>
<keyword evidence="3 6" id="KW-0812">Transmembrane</keyword>
<sequence length="304" mass="32993">MSTQTWLAIGALSIALPLLAWALFSRPSRAHQYAVANLQRGLRTGPRAGGMTAQAPALDGVQRAGKRPLVLRLIPGGAVRRVDRLASRAGRPAGWPLERLLRAKLLLVVVGAVLGLIYVAATGKAAAVVIVALLTVGCYYLPELLLYNRAIKRNEQIGLQLADTLDQMTIAVEAGLGFESAMAQAGRNGTGPLAEELVRTLQDIEMGQTRRQAYQALGERTNVEDLRRFTRAVVQADKNGIPVADVLRTQAGEMRIKRRQRAEEKAMKIPVKVIFPLLFCIMPVLFIVVMGPAAMDIAKVFQGM</sequence>
<evidence type="ECO:0000256" key="3">
    <source>
        <dbReference type="ARBA" id="ARBA00022692"/>
    </source>
</evidence>
<proteinExistence type="predicted"/>
<comment type="subcellular location">
    <subcellularLocation>
        <location evidence="1">Cell membrane</location>
        <topology evidence="1">Multi-pass membrane protein</topology>
    </subcellularLocation>
</comment>
<accession>A0ABP7ASK6</accession>
<dbReference type="PANTHER" id="PTHR35007">
    <property type="entry name" value="INTEGRAL MEMBRANE PROTEIN-RELATED"/>
    <property type="match status" value="1"/>
</dbReference>
<evidence type="ECO:0000256" key="2">
    <source>
        <dbReference type="ARBA" id="ARBA00022475"/>
    </source>
</evidence>
<keyword evidence="4 6" id="KW-1133">Transmembrane helix</keyword>
<organism evidence="8 9">
    <name type="scientific">Microlunatus ginsengisoli</name>
    <dbReference type="NCBI Taxonomy" id="363863"/>
    <lineage>
        <taxon>Bacteria</taxon>
        <taxon>Bacillati</taxon>
        <taxon>Actinomycetota</taxon>
        <taxon>Actinomycetes</taxon>
        <taxon>Propionibacteriales</taxon>
        <taxon>Propionibacteriaceae</taxon>
        <taxon>Microlunatus</taxon>
    </lineage>
</organism>
<dbReference type="Proteomes" id="UP001501490">
    <property type="component" value="Unassembled WGS sequence"/>
</dbReference>
<comment type="caution">
    <text evidence="8">The sequence shown here is derived from an EMBL/GenBank/DDBJ whole genome shotgun (WGS) entry which is preliminary data.</text>
</comment>
<keyword evidence="9" id="KW-1185">Reference proteome</keyword>
<evidence type="ECO:0000256" key="6">
    <source>
        <dbReference type="SAM" id="Phobius"/>
    </source>
</evidence>
<protein>
    <recommendedName>
        <fullName evidence="7">Type II secretion system protein GspF domain-containing protein</fullName>
    </recommendedName>
</protein>
<dbReference type="InterPro" id="IPR018076">
    <property type="entry name" value="T2SS_GspF_dom"/>
</dbReference>